<protein>
    <recommendedName>
        <fullName evidence="2">Metalloenzyme domain-containing protein</fullName>
    </recommendedName>
</protein>
<reference evidence="1" key="1">
    <citation type="journal article" date="2014" name="Front. Microbiol.">
        <title>High frequency of phylogenetically diverse reductive dehalogenase-homologous genes in deep subseafloor sedimentary metagenomes.</title>
        <authorList>
            <person name="Kawai M."/>
            <person name="Futagami T."/>
            <person name="Toyoda A."/>
            <person name="Takaki Y."/>
            <person name="Nishi S."/>
            <person name="Hori S."/>
            <person name="Arai W."/>
            <person name="Tsubouchi T."/>
            <person name="Morono Y."/>
            <person name="Uchiyama I."/>
            <person name="Ito T."/>
            <person name="Fujiyama A."/>
            <person name="Inagaki F."/>
            <person name="Takami H."/>
        </authorList>
    </citation>
    <scope>NUCLEOTIDE SEQUENCE</scope>
    <source>
        <strain evidence="1">Expedition CK06-06</strain>
    </source>
</reference>
<sequence length="125" mass="14226">PYGGEEFEYQIKWMASTAKYLMGKQKASLYMSHWHIIDLLQHLVPGRVDPVGGKYDPDKADKAWKILRMGYTLADRVVREFLNFMDDDDYLVIVSDHGNVPNGKKYSVTKALADRGLVSVEESEG</sequence>
<dbReference type="SUPFAM" id="SSF53649">
    <property type="entry name" value="Alkaline phosphatase-like"/>
    <property type="match status" value="1"/>
</dbReference>
<evidence type="ECO:0000313" key="1">
    <source>
        <dbReference type="EMBL" id="GAI22392.1"/>
    </source>
</evidence>
<dbReference type="EMBL" id="BARV01014722">
    <property type="protein sequence ID" value="GAI22392.1"/>
    <property type="molecule type" value="Genomic_DNA"/>
</dbReference>
<dbReference type="Gene3D" id="3.40.720.10">
    <property type="entry name" value="Alkaline Phosphatase, subunit A"/>
    <property type="match status" value="1"/>
</dbReference>
<organism evidence="1">
    <name type="scientific">marine sediment metagenome</name>
    <dbReference type="NCBI Taxonomy" id="412755"/>
    <lineage>
        <taxon>unclassified sequences</taxon>
        <taxon>metagenomes</taxon>
        <taxon>ecological metagenomes</taxon>
    </lineage>
</organism>
<accession>X1LSP3</accession>
<evidence type="ECO:0008006" key="2">
    <source>
        <dbReference type="Google" id="ProtNLM"/>
    </source>
</evidence>
<gene>
    <name evidence="1" type="ORF">S06H3_25560</name>
</gene>
<dbReference type="Pfam" id="PF01663">
    <property type="entry name" value="Phosphodiest"/>
    <property type="match status" value="1"/>
</dbReference>
<name>X1LSP3_9ZZZZ</name>
<proteinExistence type="predicted"/>
<dbReference type="InterPro" id="IPR017850">
    <property type="entry name" value="Alkaline_phosphatase_core_sf"/>
</dbReference>
<dbReference type="AlphaFoldDB" id="X1LSP3"/>
<dbReference type="InterPro" id="IPR002591">
    <property type="entry name" value="Phosphodiest/P_Trfase"/>
</dbReference>
<feature type="non-terminal residue" evidence="1">
    <location>
        <position position="1"/>
    </location>
</feature>
<comment type="caution">
    <text evidence="1">The sequence shown here is derived from an EMBL/GenBank/DDBJ whole genome shotgun (WGS) entry which is preliminary data.</text>
</comment>